<comment type="caution">
    <text evidence="4">The sequence shown here is derived from an EMBL/GenBank/DDBJ whole genome shotgun (WGS) entry which is preliminary data.</text>
</comment>
<dbReference type="EMBL" id="JBHSVR010000001">
    <property type="protein sequence ID" value="MFC6634968.1"/>
    <property type="molecule type" value="Genomic_DNA"/>
</dbReference>
<dbReference type="SUPFAM" id="SSF53335">
    <property type="entry name" value="S-adenosyl-L-methionine-dependent methyltransferases"/>
    <property type="match status" value="1"/>
</dbReference>
<dbReference type="InterPro" id="IPR029063">
    <property type="entry name" value="SAM-dependent_MTases_sf"/>
</dbReference>
<dbReference type="CDD" id="cd02440">
    <property type="entry name" value="AdoMet_MTases"/>
    <property type="match status" value="1"/>
</dbReference>
<keyword evidence="2 4" id="KW-0808">Transferase</keyword>
<dbReference type="EC" id="2.1.1.64" evidence="4"/>
<dbReference type="Gene3D" id="3.40.50.150">
    <property type="entry name" value="Vaccinia Virus protein VP39"/>
    <property type="match status" value="1"/>
</dbReference>
<keyword evidence="1 4" id="KW-0489">Methyltransferase</keyword>
<dbReference type="GO" id="GO:0032259">
    <property type="term" value="P:methylation"/>
    <property type="evidence" value="ECO:0007669"/>
    <property type="project" value="UniProtKB-KW"/>
</dbReference>
<gene>
    <name evidence="4" type="ORF">ACFQBM_16890</name>
</gene>
<dbReference type="EC" id="2.1.1.222" evidence="4"/>
<dbReference type="RefSeq" id="WP_193191002.1">
    <property type="nucleotide sequence ID" value="NZ_JACZFR010000016.1"/>
</dbReference>
<dbReference type="GO" id="GO:0061542">
    <property type="term" value="F:3-demethylubiquinol 3-O-methyltransferase activity"/>
    <property type="evidence" value="ECO:0007669"/>
    <property type="project" value="UniProtKB-EC"/>
</dbReference>
<dbReference type="GO" id="GO:0102208">
    <property type="term" value="F:2-polyprenyl-6-hydroxyphenol methylase activity"/>
    <property type="evidence" value="ECO:0007669"/>
    <property type="project" value="UniProtKB-EC"/>
</dbReference>
<reference evidence="5" key="1">
    <citation type="journal article" date="2019" name="Int. J. Syst. Evol. Microbiol.">
        <title>The Global Catalogue of Microorganisms (GCM) 10K type strain sequencing project: providing services to taxonomists for standard genome sequencing and annotation.</title>
        <authorList>
            <consortium name="The Broad Institute Genomics Platform"/>
            <consortium name="The Broad Institute Genome Sequencing Center for Infectious Disease"/>
            <person name="Wu L."/>
            <person name="Ma J."/>
        </authorList>
    </citation>
    <scope>NUCLEOTIDE SEQUENCE [LARGE SCALE GENOMIC DNA]</scope>
    <source>
        <strain evidence="5">CGMCC 1.13718</strain>
    </source>
</reference>
<keyword evidence="3" id="KW-0949">S-adenosyl-L-methionine</keyword>
<evidence type="ECO:0000313" key="5">
    <source>
        <dbReference type="Proteomes" id="UP001596425"/>
    </source>
</evidence>
<evidence type="ECO:0000256" key="2">
    <source>
        <dbReference type="ARBA" id="ARBA00022679"/>
    </source>
</evidence>
<protein>
    <submittedName>
        <fullName evidence="4">Class I SAM-dependent methyltransferase</fullName>
        <ecNumber evidence="4">2.1.1.222</ecNumber>
        <ecNumber evidence="4">2.1.1.64</ecNumber>
    </submittedName>
</protein>
<keyword evidence="5" id="KW-1185">Reference proteome</keyword>
<name>A0ABW1YQC2_9GAMM</name>
<organism evidence="4 5">
    <name type="scientific">Microbulbifer taiwanensis</name>
    <dbReference type="NCBI Taxonomy" id="986746"/>
    <lineage>
        <taxon>Bacteria</taxon>
        <taxon>Pseudomonadati</taxon>
        <taxon>Pseudomonadota</taxon>
        <taxon>Gammaproteobacteria</taxon>
        <taxon>Cellvibrionales</taxon>
        <taxon>Microbulbiferaceae</taxon>
        <taxon>Microbulbifer</taxon>
    </lineage>
</organism>
<dbReference type="Pfam" id="PF13489">
    <property type="entry name" value="Methyltransf_23"/>
    <property type="match status" value="1"/>
</dbReference>
<accession>A0ABW1YQC2</accession>
<evidence type="ECO:0000256" key="3">
    <source>
        <dbReference type="ARBA" id="ARBA00022691"/>
    </source>
</evidence>
<evidence type="ECO:0000313" key="4">
    <source>
        <dbReference type="EMBL" id="MFC6634968.1"/>
    </source>
</evidence>
<evidence type="ECO:0000256" key="1">
    <source>
        <dbReference type="ARBA" id="ARBA00022603"/>
    </source>
</evidence>
<sequence>MSDSEFSDKKILHSWHRNAAPWIRAVDGAAIASRRLVTDAAIVAAALAHRPASVLDIGCGEGWLARELAAEGVEVWGIDAVAELVEAAQRRAGPQEHYRLLSYEALAAGELRQRFDLLVCNFSLLGKESVEGLFTAARELLNPCGHLLVQTLHPLAACADGDYRDGWRPGSWAGFSEDFSDPAPWYFRTLETWIEMFQRNDMALVQLREPLHPETGRPASLILCGRL</sequence>
<dbReference type="PANTHER" id="PTHR43464:SF19">
    <property type="entry name" value="UBIQUINONE BIOSYNTHESIS O-METHYLTRANSFERASE, MITOCHONDRIAL"/>
    <property type="match status" value="1"/>
</dbReference>
<dbReference type="PANTHER" id="PTHR43464">
    <property type="entry name" value="METHYLTRANSFERASE"/>
    <property type="match status" value="1"/>
</dbReference>
<dbReference type="Proteomes" id="UP001596425">
    <property type="component" value="Unassembled WGS sequence"/>
</dbReference>
<proteinExistence type="predicted"/>